<accession>A0AAD9NZU3</accession>
<evidence type="ECO:0000256" key="1">
    <source>
        <dbReference type="SAM" id="MobiDB-lite"/>
    </source>
</evidence>
<dbReference type="Proteomes" id="UP001209878">
    <property type="component" value="Unassembled WGS sequence"/>
</dbReference>
<proteinExistence type="predicted"/>
<evidence type="ECO:0000313" key="3">
    <source>
        <dbReference type="Proteomes" id="UP001209878"/>
    </source>
</evidence>
<feature type="region of interest" description="Disordered" evidence="1">
    <location>
        <begin position="13"/>
        <end position="48"/>
    </location>
</feature>
<gene>
    <name evidence="2" type="ORF">NP493_235g00000</name>
</gene>
<organism evidence="2 3">
    <name type="scientific">Ridgeia piscesae</name>
    <name type="common">Tubeworm</name>
    <dbReference type="NCBI Taxonomy" id="27915"/>
    <lineage>
        <taxon>Eukaryota</taxon>
        <taxon>Metazoa</taxon>
        <taxon>Spiralia</taxon>
        <taxon>Lophotrochozoa</taxon>
        <taxon>Annelida</taxon>
        <taxon>Polychaeta</taxon>
        <taxon>Sedentaria</taxon>
        <taxon>Canalipalpata</taxon>
        <taxon>Sabellida</taxon>
        <taxon>Siboglinidae</taxon>
        <taxon>Ridgeia</taxon>
    </lineage>
</organism>
<comment type="caution">
    <text evidence="2">The sequence shown here is derived from an EMBL/GenBank/DDBJ whole genome shotgun (WGS) entry which is preliminary data.</text>
</comment>
<dbReference type="AlphaFoldDB" id="A0AAD9NZU3"/>
<sequence length="113" mass="12802">MKAMLLSVIELRASDWGREPDDPSGGSTQTGNTLSNTSQVLEPMYNPVPPIDNYPEWYTGENEPLDGIIEMADGVFVYDDEDDDYEVDDAHGMDDEMTDAYELFMQQQQNKLQ</sequence>
<reference evidence="2" key="1">
    <citation type="journal article" date="2023" name="Mol. Biol. Evol.">
        <title>Third-Generation Sequencing Reveals the Adaptive Role of the Epigenome in Three Deep-Sea Polychaetes.</title>
        <authorList>
            <person name="Perez M."/>
            <person name="Aroh O."/>
            <person name="Sun Y."/>
            <person name="Lan Y."/>
            <person name="Juniper S.K."/>
            <person name="Young C.R."/>
            <person name="Angers B."/>
            <person name="Qian P.Y."/>
        </authorList>
    </citation>
    <scope>NUCLEOTIDE SEQUENCE</scope>
    <source>
        <strain evidence="2">R07B-5</strain>
    </source>
</reference>
<feature type="compositionally biased region" description="Polar residues" evidence="1">
    <location>
        <begin position="25"/>
        <end position="40"/>
    </location>
</feature>
<name>A0AAD9NZU3_RIDPI</name>
<evidence type="ECO:0000313" key="2">
    <source>
        <dbReference type="EMBL" id="KAK2185470.1"/>
    </source>
</evidence>
<dbReference type="EMBL" id="JAODUO010000234">
    <property type="protein sequence ID" value="KAK2185470.1"/>
    <property type="molecule type" value="Genomic_DNA"/>
</dbReference>
<protein>
    <submittedName>
        <fullName evidence="2">Uncharacterized protein</fullName>
    </submittedName>
</protein>
<keyword evidence="3" id="KW-1185">Reference proteome</keyword>